<proteinExistence type="predicted"/>
<dbReference type="GO" id="GO:0046813">
    <property type="term" value="P:receptor-mediated virion attachment to host cell"/>
    <property type="evidence" value="ECO:0007669"/>
    <property type="project" value="TreeGrafter"/>
</dbReference>
<feature type="repeat" description="TPR" evidence="3">
    <location>
        <begin position="434"/>
        <end position="467"/>
    </location>
</feature>
<name>A0A543J784_9PSEU</name>
<sequence length="689" mass="75332">MTTHLLVRGGRRADRRRLLTGVLAGAHPVVVGCHRRLRGPYTGVDDLLRAVLPHASTELVEAHRGELLHGIPELAGLIGPPPPTLADEAPFDQRTRFYGAQMVRCMSQGVVTFLVAHARARARAGLPALCLVFEDVNAAEPTTVEFIALLARRCPPELARVVVSAADGDLAGELTDVLAETLTCQVSPVGPDSRAPEELTRAYVRSDGTSDDPAEIAAYRDADPALVRRLHDERADQLEPGAGQGVVIGALTFHRERGGDPGGAGREALDRAFRACVGTGFSAAVVDLGERGRAVTDPRAHPRQYLRFAQHAASALVALDRHDESLALYLDLRARFLDPKVHMIASYSIAMLYTRFFEPRDHEAAIGWQNNAHALASLLPDPAERRTYEVFQANGLALVEMHRGNLDRALRLVEDGMARLDEELGEGDWALHRSQLLYNRTRLLAALGRVDEALEGFTRLIELDPRYTDYLSERAKLHRRRGDFEAALADYDRAVRLGPPFPELYYNRGTARLEVGDVAGALADFDHVLEMEPDDVDTRLSRAELALAMDDPDAADADAEAGLRLRPDEPRLLALRGTAALERDRVAEALAHLDAALAVDPRFPAALVNRAVAHFRAGRPDAAADDLTRTLELVGDDPDVLLNRGIAHAARHDPDAAIRDFDRALALPDADVTELRRQRALCLARVPTP</sequence>
<comment type="caution">
    <text evidence="4">The sequence shown here is derived from an EMBL/GenBank/DDBJ whole genome shotgun (WGS) entry which is preliminary data.</text>
</comment>
<dbReference type="GO" id="GO:0009279">
    <property type="term" value="C:cell outer membrane"/>
    <property type="evidence" value="ECO:0007669"/>
    <property type="project" value="TreeGrafter"/>
</dbReference>
<organism evidence="4 5">
    <name type="scientific">Saccharothrix saharensis</name>
    <dbReference type="NCBI Taxonomy" id="571190"/>
    <lineage>
        <taxon>Bacteria</taxon>
        <taxon>Bacillati</taxon>
        <taxon>Actinomycetota</taxon>
        <taxon>Actinomycetes</taxon>
        <taxon>Pseudonocardiales</taxon>
        <taxon>Pseudonocardiaceae</taxon>
        <taxon>Saccharothrix</taxon>
    </lineage>
</organism>
<dbReference type="GO" id="GO:0042802">
    <property type="term" value="F:identical protein binding"/>
    <property type="evidence" value="ECO:0007669"/>
    <property type="project" value="InterPro"/>
</dbReference>
<dbReference type="PANTHER" id="PTHR44858">
    <property type="entry name" value="TETRATRICOPEPTIDE REPEAT PROTEIN 6"/>
    <property type="match status" value="1"/>
</dbReference>
<dbReference type="OrthoDB" id="9814944at2"/>
<dbReference type="SUPFAM" id="SSF48452">
    <property type="entry name" value="TPR-like"/>
    <property type="match status" value="1"/>
</dbReference>
<dbReference type="Pfam" id="PF13371">
    <property type="entry name" value="TPR_9"/>
    <property type="match status" value="1"/>
</dbReference>
<dbReference type="SMART" id="SM00028">
    <property type="entry name" value="TPR"/>
    <property type="match status" value="7"/>
</dbReference>
<dbReference type="AlphaFoldDB" id="A0A543J784"/>
<feature type="repeat" description="TPR" evidence="3">
    <location>
        <begin position="468"/>
        <end position="501"/>
    </location>
</feature>
<dbReference type="Gene3D" id="1.25.40.10">
    <property type="entry name" value="Tetratricopeptide repeat domain"/>
    <property type="match status" value="3"/>
</dbReference>
<accession>A0A543J784</accession>
<reference evidence="4 5" key="1">
    <citation type="submission" date="2019-06" db="EMBL/GenBank/DDBJ databases">
        <title>Sequencing the genomes of 1000 actinobacteria strains.</title>
        <authorList>
            <person name="Klenk H.-P."/>
        </authorList>
    </citation>
    <scope>NUCLEOTIDE SEQUENCE [LARGE SCALE GENOMIC DNA]</scope>
    <source>
        <strain evidence="4 5">DSM 45456</strain>
    </source>
</reference>
<dbReference type="Proteomes" id="UP000316628">
    <property type="component" value="Unassembled WGS sequence"/>
</dbReference>
<dbReference type="InterPro" id="IPR050498">
    <property type="entry name" value="Ycf3"/>
</dbReference>
<evidence type="ECO:0000256" key="1">
    <source>
        <dbReference type="ARBA" id="ARBA00022737"/>
    </source>
</evidence>
<evidence type="ECO:0000313" key="4">
    <source>
        <dbReference type="EMBL" id="TQM78694.1"/>
    </source>
</evidence>
<dbReference type="InterPro" id="IPR019734">
    <property type="entry name" value="TPR_rpt"/>
</dbReference>
<evidence type="ECO:0000313" key="5">
    <source>
        <dbReference type="Proteomes" id="UP000316628"/>
    </source>
</evidence>
<dbReference type="EMBL" id="VFPP01000001">
    <property type="protein sequence ID" value="TQM78694.1"/>
    <property type="molecule type" value="Genomic_DNA"/>
</dbReference>
<dbReference type="RefSeq" id="WP_141975414.1">
    <property type="nucleotide sequence ID" value="NZ_VFPP01000001.1"/>
</dbReference>
<feature type="repeat" description="TPR" evidence="3">
    <location>
        <begin position="502"/>
        <end position="535"/>
    </location>
</feature>
<dbReference type="InterPro" id="IPR011717">
    <property type="entry name" value="TPR-4"/>
</dbReference>
<keyword evidence="5" id="KW-1185">Reference proteome</keyword>
<keyword evidence="1" id="KW-0677">Repeat</keyword>
<dbReference type="InterPro" id="IPR011990">
    <property type="entry name" value="TPR-like_helical_dom_sf"/>
</dbReference>
<dbReference type="Pfam" id="PF13432">
    <property type="entry name" value="TPR_16"/>
    <property type="match status" value="1"/>
</dbReference>
<gene>
    <name evidence="4" type="ORF">FHX81_0970</name>
</gene>
<dbReference type="Pfam" id="PF07721">
    <property type="entry name" value="TPR_4"/>
    <property type="match status" value="1"/>
</dbReference>
<evidence type="ECO:0000256" key="2">
    <source>
        <dbReference type="ARBA" id="ARBA00022803"/>
    </source>
</evidence>
<feature type="repeat" description="TPR" evidence="3">
    <location>
        <begin position="638"/>
        <end position="671"/>
    </location>
</feature>
<dbReference type="PROSITE" id="PS50005">
    <property type="entry name" value="TPR"/>
    <property type="match status" value="4"/>
</dbReference>
<keyword evidence="2 3" id="KW-0802">TPR repeat</keyword>
<protein>
    <submittedName>
        <fullName evidence="4">Tetratricopeptide repeat protein</fullName>
    </submittedName>
</protein>
<evidence type="ECO:0000256" key="3">
    <source>
        <dbReference type="PROSITE-ProRule" id="PRU00339"/>
    </source>
</evidence>
<dbReference type="PANTHER" id="PTHR44858:SF1">
    <property type="entry name" value="UDP-N-ACETYLGLUCOSAMINE--PEPTIDE N-ACETYLGLUCOSAMINYLTRANSFERASE SPINDLY-RELATED"/>
    <property type="match status" value="1"/>
</dbReference>